<dbReference type="Pfam" id="PF09827">
    <property type="entry name" value="CRISPR_Cas2"/>
    <property type="match status" value="1"/>
</dbReference>
<keyword evidence="5 9" id="KW-0255">Endonuclease</keyword>
<dbReference type="InterPro" id="IPR019199">
    <property type="entry name" value="Virulence_VapD/CRISPR_Cas2"/>
</dbReference>
<name>A0ABT8WV33_9FLAO</name>
<dbReference type="PANTHER" id="PTHR34405">
    <property type="entry name" value="CRISPR-ASSOCIATED ENDORIBONUCLEASE CAS2"/>
    <property type="match status" value="1"/>
</dbReference>
<dbReference type="NCBIfam" id="TIGR01573">
    <property type="entry name" value="cas2"/>
    <property type="match status" value="1"/>
</dbReference>
<keyword evidence="4 9" id="KW-0479">Metal-binding</keyword>
<sequence length="95" mass="11140">MYLIIYDITENSLRTKVSNLLIQEGYERLQFSVFTGYFNPQKNKVWQQLTKWMATSDNSIICIKIRSKNFLSMQILGRFTIDLNDLAGNKITKII</sequence>
<evidence type="ECO:0000256" key="2">
    <source>
        <dbReference type="ARBA" id="ARBA00009959"/>
    </source>
</evidence>
<comment type="caution">
    <text evidence="10">The sequence shown here is derived from an EMBL/GenBank/DDBJ whole genome shotgun (WGS) entry which is preliminary data.</text>
</comment>
<keyword evidence="7 9" id="KW-0460">Magnesium</keyword>
<dbReference type="InterPro" id="IPR021127">
    <property type="entry name" value="CRISPR_associated_Cas2"/>
</dbReference>
<proteinExistence type="inferred from homology"/>
<evidence type="ECO:0000256" key="4">
    <source>
        <dbReference type="ARBA" id="ARBA00022723"/>
    </source>
</evidence>
<evidence type="ECO:0000256" key="7">
    <source>
        <dbReference type="ARBA" id="ARBA00022842"/>
    </source>
</evidence>
<dbReference type="HAMAP" id="MF_01471">
    <property type="entry name" value="Cas2"/>
    <property type="match status" value="1"/>
</dbReference>
<organism evidence="10 11">
    <name type="scientific">Flavivirga jejuensis</name>
    <dbReference type="NCBI Taxonomy" id="870487"/>
    <lineage>
        <taxon>Bacteria</taxon>
        <taxon>Pseudomonadati</taxon>
        <taxon>Bacteroidota</taxon>
        <taxon>Flavobacteriia</taxon>
        <taxon>Flavobacteriales</taxon>
        <taxon>Flavobacteriaceae</taxon>
        <taxon>Flavivirga</taxon>
    </lineage>
</organism>
<gene>
    <name evidence="9 10" type="primary">cas2</name>
    <name evidence="10" type="ORF">Q4Q40_22340</name>
</gene>
<dbReference type="Gene3D" id="3.30.70.240">
    <property type="match status" value="1"/>
</dbReference>
<dbReference type="EMBL" id="JAUOEL010000010">
    <property type="protein sequence ID" value="MDO5976949.1"/>
    <property type="molecule type" value="Genomic_DNA"/>
</dbReference>
<evidence type="ECO:0000313" key="10">
    <source>
        <dbReference type="EMBL" id="MDO5976949.1"/>
    </source>
</evidence>
<evidence type="ECO:0000256" key="3">
    <source>
        <dbReference type="ARBA" id="ARBA00022722"/>
    </source>
</evidence>
<keyword evidence="6 9" id="KW-0378">Hydrolase</keyword>
<feature type="binding site" evidence="9">
    <location>
        <position position="7"/>
    </location>
    <ligand>
        <name>Mg(2+)</name>
        <dbReference type="ChEBI" id="CHEBI:18420"/>
        <note>catalytic</note>
    </ligand>
</feature>
<evidence type="ECO:0000313" key="11">
    <source>
        <dbReference type="Proteomes" id="UP001176806"/>
    </source>
</evidence>
<comment type="similarity">
    <text evidence="2 9">Belongs to the CRISPR-associated endoribonuclease Cas2 protein family.</text>
</comment>
<dbReference type="RefSeq" id="WP_303304284.1">
    <property type="nucleotide sequence ID" value="NZ_BAABDA010000060.1"/>
</dbReference>
<dbReference type="SUPFAM" id="SSF143430">
    <property type="entry name" value="TTP0101/SSO1404-like"/>
    <property type="match status" value="1"/>
</dbReference>
<evidence type="ECO:0000256" key="6">
    <source>
        <dbReference type="ARBA" id="ARBA00022801"/>
    </source>
</evidence>
<evidence type="ECO:0000256" key="8">
    <source>
        <dbReference type="ARBA" id="ARBA00023118"/>
    </source>
</evidence>
<comment type="subunit">
    <text evidence="9">Homodimer, forms a heterotetramer with a Cas1 homodimer.</text>
</comment>
<evidence type="ECO:0000256" key="9">
    <source>
        <dbReference type="HAMAP-Rule" id="MF_01471"/>
    </source>
</evidence>
<comment type="function">
    <text evidence="9">CRISPR (clustered regularly interspaced short palindromic repeat), is an adaptive immune system that provides protection against mobile genetic elements (viruses, transposable elements and conjugative plasmids). CRISPR clusters contain sequences complementary to antecedent mobile elements and target invading nucleic acids. CRISPR clusters are transcribed and processed into CRISPR RNA (crRNA). Functions as a ssRNA-specific endoribonuclease. Involved in the integration of spacer DNA into the CRISPR cassette.</text>
</comment>
<keyword evidence="3 9" id="KW-0540">Nuclease</keyword>
<dbReference type="Proteomes" id="UP001176806">
    <property type="component" value="Unassembled WGS sequence"/>
</dbReference>
<dbReference type="PANTHER" id="PTHR34405:SF3">
    <property type="entry name" value="CRISPR-ASSOCIATED ENDORIBONUCLEASE CAS2 3"/>
    <property type="match status" value="1"/>
</dbReference>
<keyword evidence="8 9" id="KW-0051">Antiviral defense</keyword>
<evidence type="ECO:0000256" key="1">
    <source>
        <dbReference type="ARBA" id="ARBA00001946"/>
    </source>
</evidence>
<protein>
    <recommendedName>
        <fullName evidence="9">CRISPR-associated endoribonuclease Cas2</fullName>
        <ecNumber evidence="9">3.1.-.-</ecNumber>
    </recommendedName>
</protein>
<comment type="cofactor">
    <cofactor evidence="1 9">
        <name>Mg(2+)</name>
        <dbReference type="ChEBI" id="CHEBI:18420"/>
    </cofactor>
</comment>
<reference evidence="10" key="1">
    <citation type="submission" date="2023-07" db="EMBL/GenBank/DDBJ databases">
        <title>Two novel species in the genus Flavivirga.</title>
        <authorList>
            <person name="Kwon K."/>
        </authorList>
    </citation>
    <scope>NUCLEOTIDE SEQUENCE</scope>
    <source>
        <strain evidence="10">KACC 14158</strain>
    </source>
</reference>
<accession>A0ABT8WV33</accession>
<dbReference type="GO" id="GO:0004519">
    <property type="term" value="F:endonuclease activity"/>
    <property type="evidence" value="ECO:0007669"/>
    <property type="project" value="UniProtKB-KW"/>
</dbReference>
<keyword evidence="11" id="KW-1185">Reference proteome</keyword>
<evidence type="ECO:0000256" key="5">
    <source>
        <dbReference type="ARBA" id="ARBA00022759"/>
    </source>
</evidence>
<dbReference type="EC" id="3.1.-.-" evidence="9"/>